<dbReference type="Pfam" id="PF00450">
    <property type="entry name" value="Peptidase_S10"/>
    <property type="match status" value="1"/>
</dbReference>
<accession>A0A1L4BKA7</accession>
<sequence>MLRLGSVLALCATLASVQAVVPADEVTSLPLFSGTVPPKSQYSGYLDITSPEGGKHMHYWLAKAQQDDGNAPVVFWFTGGPGCSSDAAFWTEQGTYHMATATGTPKVVENPWAWNKIAHVVFIDSPAGVGYSYADTPRGLVHNDTSSAEDNYQTLLAFFKSYPEFNTRDVWITGESYAGIYVPMLAQQIVKHGGINLKGIAVGNGCIGTEKGGCSEKESARIDWEFLSGNHLVSQDQFNAIKQACNNFQGAPSAACEAEQAKGYDSVGRLDIYDVYAPCTAFSETHKGGKPRFHAPPSSVERAILGDGPNECFDDNDTVTQYLNLPEVRAALHVKSESSIGKWAECTSKISYTSTMPDEPTLVYPDLVRAGLDITIYNGNFDLCVPVNGNEEWTSAFGTTTGGGLKEAWRPWTVDDQVQGYVTTYNGGSNGGAFRFVTVNAAGHMVPEFQPERAFRFFERALGNRPF</sequence>
<protein>
    <recommendedName>
        <fullName evidence="2">Carboxypeptidase</fullName>
    </recommendedName>
</protein>
<dbReference type="EMBL" id="KU052222">
    <property type="protein sequence ID" value="API81738.1"/>
    <property type="molecule type" value="Genomic_DNA"/>
</dbReference>
<dbReference type="InterPro" id="IPR029058">
    <property type="entry name" value="AB_hydrolase_fold"/>
</dbReference>
<dbReference type="GO" id="GO:0006508">
    <property type="term" value="P:proteolysis"/>
    <property type="evidence" value="ECO:0007669"/>
    <property type="project" value="InterPro"/>
</dbReference>
<dbReference type="GO" id="GO:0004185">
    <property type="term" value="F:serine-type carboxypeptidase activity"/>
    <property type="evidence" value="ECO:0007669"/>
    <property type="project" value="InterPro"/>
</dbReference>
<proteinExistence type="predicted"/>
<evidence type="ECO:0000313" key="1">
    <source>
        <dbReference type="EMBL" id="API81738.1"/>
    </source>
</evidence>
<name>A0A1L4BKA7_9VIRU</name>
<dbReference type="InterPro" id="IPR001563">
    <property type="entry name" value="Peptidase_S10"/>
</dbReference>
<dbReference type="Gene3D" id="3.40.50.1820">
    <property type="entry name" value="alpha/beta hydrolase"/>
    <property type="match status" value="1"/>
</dbReference>
<organism evidence="1">
    <name type="scientific">Cafeteriavirus-dependent mavirus</name>
    <dbReference type="NCBI Taxonomy" id="1932923"/>
    <lineage>
        <taxon>Viruses</taxon>
        <taxon>Varidnaviria</taxon>
        <taxon>Bamfordvirae</taxon>
        <taxon>Preplasmiviricota</taxon>
        <taxon>Polisuviricotina</taxon>
        <taxon>Virophaviricetes</taxon>
        <taxon>Lavidavirales</taxon>
        <taxon>Maviroviridae</taxon>
        <taxon>Mavirus</taxon>
        <taxon>Mavirus cafeteriae</taxon>
    </lineage>
</organism>
<dbReference type="InterPro" id="IPR018202">
    <property type="entry name" value="Ser_caboxypep_ser_AS"/>
</dbReference>
<dbReference type="SUPFAM" id="SSF53474">
    <property type="entry name" value="alpha/beta-Hydrolases"/>
    <property type="match status" value="1"/>
</dbReference>
<dbReference type="PRINTS" id="PR00724">
    <property type="entry name" value="CRBOXYPTASEC"/>
</dbReference>
<reference evidence="1" key="1">
    <citation type="journal article" date="2016" name="Nature">
        <title>Host genome integration and giant virus-induced reactivation of the virophage mavirus.</title>
        <authorList>
            <person name="Fischer M.G."/>
            <person name="Hackl T."/>
        </authorList>
    </citation>
    <scope>NUCLEOTIDE SEQUENCE [LARGE SCALE GENOMIC DNA]</scope>
    <source>
        <strain evidence="1">Endo_mavirus</strain>
    </source>
</reference>
<dbReference type="PANTHER" id="PTHR11802">
    <property type="entry name" value="SERINE PROTEASE FAMILY S10 SERINE CARBOXYPEPTIDASE"/>
    <property type="match status" value="1"/>
</dbReference>
<dbReference type="PROSITE" id="PS00131">
    <property type="entry name" value="CARBOXYPEPT_SER_SER"/>
    <property type="match status" value="1"/>
</dbReference>
<evidence type="ECO:0008006" key="2">
    <source>
        <dbReference type="Google" id="ProtNLM"/>
    </source>
</evidence>
<dbReference type="PANTHER" id="PTHR11802:SF201">
    <property type="entry name" value="CARBOXYPEPTIDASE"/>
    <property type="match status" value="1"/>
</dbReference>
<dbReference type="Gene3D" id="3.40.50.12670">
    <property type="match status" value="1"/>
</dbReference>